<dbReference type="OrthoDB" id="9804126at2"/>
<evidence type="ECO:0000313" key="18">
    <source>
        <dbReference type="EMBL" id="SET22915.1"/>
    </source>
</evidence>
<accession>A0A1I0CSY9</accession>
<dbReference type="InterPro" id="IPR005758">
    <property type="entry name" value="UDP-N-AcMur_Ala_ligase_MurC"/>
</dbReference>
<evidence type="ECO:0000256" key="6">
    <source>
        <dbReference type="ARBA" id="ARBA00022618"/>
    </source>
</evidence>
<keyword evidence="7 14" id="KW-0547">Nucleotide-binding</keyword>
<dbReference type="Pfam" id="PF02875">
    <property type="entry name" value="Mur_ligase_C"/>
    <property type="match status" value="1"/>
</dbReference>
<keyword evidence="11 14" id="KW-0131">Cell cycle</keyword>
<comment type="pathway">
    <text evidence="2 14">Cell wall biogenesis; peptidoglycan biosynthesis.</text>
</comment>
<evidence type="ECO:0000256" key="13">
    <source>
        <dbReference type="ARBA" id="ARBA00047833"/>
    </source>
</evidence>
<dbReference type="InterPro" id="IPR000713">
    <property type="entry name" value="Mur_ligase_N"/>
</dbReference>
<evidence type="ECO:0000256" key="9">
    <source>
        <dbReference type="ARBA" id="ARBA00022960"/>
    </source>
</evidence>
<keyword evidence="9 14" id="KW-0133">Cell shape</keyword>
<keyword evidence="6 14" id="KW-0132">Cell division</keyword>
<dbReference type="SUPFAM" id="SSF53623">
    <property type="entry name" value="MurD-like peptide ligases, catalytic domain"/>
    <property type="match status" value="1"/>
</dbReference>
<keyword evidence="12 14" id="KW-0961">Cell wall biogenesis/degradation</keyword>
<dbReference type="GO" id="GO:0071555">
    <property type="term" value="P:cell wall organization"/>
    <property type="evidence" value="ECO:0007669"/>
    <property type="project" value="UniProtKB-KW"/>
</dbReference>
<keyword evidence="4 14" id="KW-0963">Cytoplasm</keyword>
<keyword evidence="10 14" id="KW-0573">Peptidoglycan synthesis</keyword>
<feature type="binding site" evidence="14">
    <location>
        <begin position="119"/>
        <end position="125"/>
    </location>
    <ligand>
        <name>ATP</name>
        <dbReference type="ChEBI" id="CHEBI:30616"/>
    </ligand>
</feature>
<dbReference type="NCBIfam" id="TIGR01082">
    <property type="entry name" value="murC"/>
    <property type="match status" value="1"/>
</dbReference>
<evidence type="ECO:0000256" key="11">
    <source>
        <dbReference type="ARBA" id="ARBA00023306"/>
    </source>
</evidence>
<evidence type="ECO:0000259" key="15">
    <source>
        <dbReference type="Pfam" id="PF01225"/>
    </source>
</evidence>
<dbReference type="InterPro" id="IPR013221">
    <property type="entry name" value="Mur_ligase_cen"/>
</dbReference>
<gene>
    <name evidence="14" type="primary">murC</name>
    <name evidence="18" type="ORF">SAMN05660297_01752</name>
</gene>
<dbReference type="Gene3D" id="3.40.1190.10">
    <property type="entry name" value="Mur-like, catalytic domain"/>
    <property type="match status" value="1"/>
</dbReference>
<dbReference type="STRING" id="426128.SAMN05660297_01752"/>
<keyword evidence="19" id="KW-1185">Reference proteome</keyword>
<dbReference type="GO" id="GO:0051301">
    <property type="term" value="P:cell division"/>
    <property type="evidence" value="ECO:0007669"/>
    <property type="project" value="UniProtKB-KW"/>
</dbReference>
<feature type="domain" description="Mur ligase C-terminal" evidence="16">
    <location>
        <begin position="319"/>
        <end position="447"/>
    </location>
</feature>
<evidence type="ECO:0000259" key="17">
    <source>
        <dbReference type="Pfam" id="PF08245"/>
    </source>
</evidence>
<comment type="catalytic activity">
    <reaction evidence="13 14">
        <text>UDP-N-acetyl-alpha-D-muramate + L-alanine + ATP = UDP-N-acetyl-alpha-D-muramoyl-L-alanine + ADP + phosphate + H(+)</text>
        <dbReference type="Rhea" id="RHEA:23372"/>
        <dbReference type="ChEBI" id="CHEBI:15378"/>
        <dbReference type="ChEBI" id="CHEBI:30616"/>
        <dbReference type="ChEBI" id="CHEBI:43474"/>
        <dbReference type="ChEBI" id="CHEBI:57972"/>
        <dbReference type="ChEBI" id="CHEBI:70757"/>
        <dbReference type="ChEBI" id="CHEBI:83898"/>
        <dbReference type="ChEBI" id="CHEBI:456216"/>
        <dbReference type="EC" id="6.3.2.8"/>
    </reaction>
</comment>
<dbReference type="GO" id="GO:0008763">
    <property type="term" value="F:UDP-N-acetylmuramate-L-alanine ligase activity"/>
    <property type="evidence" value="ECO:0007669"/>
    <property type="project" value="UniProtKB-UniRule"/>
</dbReference>
<dbReference type="Gene3D" id="3.40.50.720">
    <property type="entry name" value="NAD(P)-binding Rossmann-like Domain"/>
    <property type="match status" value="1"/>
</dbReference>
<dbReference type="Pfam" id="PF01225">
    <property type="entry name" value="Mur_ligase"/>
    <property type="match status" value="1"/>
</dbReference>
<dbReference type="Proteomes" id="UP000199568">
    <property type="component" value="Unassembled WGS sequence"/>
</dbReference>
<feature type="domain" description="Mur ligase central" evidence="17">
    <location>
        <begin position="117"/>
        <end position="296"/>
    </location>
</feature>
<dbReference type="InterPro" id="IPR036565">
    <property type="entry name" value="Mur-like_cat_sf"/>
</dbReference>
<dbReference type="GO" id="GO:0009252">
    <property type="term" value="P:peptidoglycan biosynthetic process"/>
    <property type="evidence" value="ECO:0007669"/>
    <property type="project" value="UniProtKB-UniRule"/>
</dbReference>
<evidence type="ECO:0000256" key="14">
    <source>
        <dbReference type="HAMAP-Rule" id="MF_00046"/>
    </source>
</evidence>
<dbReference type="RefSeq" id="WP_090442410.1">
    <property type="nucleotide sequence ID" value="NZ_FOHU01000006.1"/>
</dbReference>
<dbReference type="SUPFAM" id="SSF51984">
    <property type="entry name" value="MurCD N-terminal domain"/>
    <property type="match status" value="1"/>
</dbReference>
<evidence type="ECO:0000313" key="19">
    <source>
        <dbReference type="Proteomes" id="UP000199568"/>
    </source>
</evidence>
<evidence type="ECO:0000256" key="1">
    <source>
        <dbReference type="ARBA" id="ARBA00004496"/>
    </source>
</evidence>
<dbReference type="PANTHER" id="PTHR43445">
    <property type="entry name" value="UDP-N-ACETYLMURAMATE--L-ALANINE LIGASE-RELATED"/>
    <property type="match status" value="1"/>
</dbReference>
<sequence length="461" mass="51566">MIAFDLNEHKIHHIHLIGIGGISMSAIAEVLLSHGYHVSGSDIKDSKLLDKLRNHGADIFIGHAKENIKNPDLVVYSAAIREFNPERIQAKELGIPQVDRAEMLGQIMKRYQKAVAVAGSHGKTTTTSLLSLLMEYADLDPTILVGGELDNIGGNIKIGKSQHFITEACEYVESFLKFFPFIGIILNIDEDHLDYYKDIDHIKNAFRKFARLIPKEGFLIACNDDPQVRDIYEDASCNLVTYGIETVADFMATGIVFNEEGHPSFKVTYKGTSFGDFCLSVPGLHNVYNALAAIAASHILGINPRTTEKNIHRYKGIHRRFDVLGEVKGARVIDDYAHHPVEIKATLEAAMQYPHKKIWAIFQPHTFSRTKALLKDFAKAFDAADHIIITDIYAAREPDDGEVTSKKLVELMDPNLNALYMEGFEHIADYIYRNLQPGDLVLTMGAGDVYRIAEALLNKME</sequence>
<proteinExistence type="inferred from homology"/>
<evidence type="ECO:0000256" key="7">
    <source>
        <dbReference type="ARBA" id="ARBA00022741"/>
    </source>
</evidence>
<dbReference type="AlphaFoldDB" id="A0A1I0CSY9"/>
<organism evidence="18 19">
    <name type="scientific">Natronincola peptidivorans</name>
    <dbReference type="NCBI Taxonomy" id="426128"/>
    <lineage>
        <taxon>Bacteria</taxon>
        <taxon>Bacillati</taxon>
        <taxon>Bacillota</taxon>
        <taxon>Clostridia</taxon>
        <taxon>Peptostreptococcales</taxon>
        <taxon>Natronincolaceae</taxon>
        <taxon>Natronincola</taxon>
    </lineage>
</organism>
<evidence type="ECO:0000256" key="4">
    <source>
        <dbReference type="ARBA" id="ARBA00022490"/>
    </source>
</evidence>
<evidence type="ECO:0000256" key="10">
    <source>
        <dbReference type="ARBA" id="ARBA00022984"/>
    </source>
</evidence>
<dbReference type="Pfam" id="PF08245">
    <property type="entry name" value="Mur_ligase_M"/>
    <property type="match status" value="1"/>
</dbReference>
<name>A0A1I0CSY9_9FIRM</name>
<evidence type="ECO:0000256" key="8">
    <source>
        <dbReference type="ARBA" id="ARBA00022840"/>
    </source>
</evidence>
<keyword evidence="8 14" id="KW-0067">ATP-binding</keyword>
<dbReference type="GO" id="GO:0005524">
    <property type="term" value="F:ATP binding"/>
    <property type="evidence" value="ECO:0007669"/>
    <property type="project" value="UniProtKB-UniRule"/>
</dbReference>
<evidence type="ECO:0000256" key="3">
    <source>
        <dbReference type="ARBA" id="ARBA00012211"/>
    </source>
</evidence>
<dbReference type="GO" id="GO:0008360">
    <property type="term" value="P:regulation of cell shape"/>
    <property type="evidence" value="ECO:0007669"/>
    <property type="project" value="UniProtKB-KW"/>
</dbReference>
<dbReference type="EMBL" id="FOHU01000006">
    <property type="protein sequence ID" value="SET22915.1"/>
    <property type="molecule type" value="Genomic_DNA"/>
</dbReference>
<dbReference type="PANTHER" id="PTHR43445:SF3">
    <property type="entry name" value="UDP-N-ACETYLMURAMATE--L-ALANINE LIGASE"/>
    <property type="match status" value="1"/>
</dbReference>
<comment type="function">
    <text evidence="14">Cell wall formation.</text>
</comment>
<dbReference type="InterPro" id="IPR050061">
    <property type="entry name" value="MurCDEF_pg_biosynth"/>
</dbReference>
<feature type="domain" description="Mur ligase N-terminal catalytic" evidence="15">
    <location>
        <begin position="13"/>
        <end position="111"/>
    </location>
</feature>
<dbReference type="UniPathway" id="UPA00219"/>
<dbReference type="InterPro" id="IPR036615">
    <property type="entry name" value="Mur_ligase_C_dom_sf"/>
</dbReference>
<comment type="subcellular location">
    <subcellularLocation>
        <location evidence="1 14">Cytoplasm</location>
    </subcellularLocation>
</comment>
<comment type="similarity">
    <text evidence="14">Belongs to the MurCDEF family.</text>
</comment>
<dbReference type="Gene3D" id="3.90.190.20">
    <property type="entry name" value="Mur ligase, C-terminal domain"/>
    <property type="match status" value="1"/>
</dbReference>
<reference evidence="18 19" key="1">
    <citation type="submission" date="2016-10" db="EMBL/GenBank/DDBJ databases">
        <authorList>
            <person name="de Groot N.N."/>
        </authorList>
    </citation>
    <scope>NUCLEOTIDE SEQUENCE [LARGE SCALE GENOMIC DNA]</scope>
    <source>
        <strain evidence="18 19">DSM 18979</strain>
    </source>
</reference>
<dbReference type="InterPro" id="IPR004101">
    <property type="entry name" value="Mur_ligase_C"/>
</dbReference>
<evidence type="ECO:0000256" key="12">
    <source>
        <dbReference type="ARBA" id="ARBA00023316"/>
    </source>
</evidence>
<keyword evidence="5 14" id="KW-0436">Ligase</keyword>
<protein>
    <recommendedName>
        <fullName evidence="3 14">UDP-N-acetylmuramate--L-alanine ligase</fullName>
        <ecNumber evidence="3 14">6.3.2.8</ecNumber>
    </recommendedName>
    <alternativeName>
        <fullName evidence="14">UDP-N-acetylmuramoyl-L-alanine synthetase</fullName>
    </alternativeName>
</protein>
<dbReference type="HAMAP" id="MF_00046">
    <property type="entry name" value="MurC"/>
    <property type="match status" value="1"/>
</dbReference>
<evidence type="ECO:0000259" key="16">
    <source>
        <dbReference type="Pfam" id="PF02875"/>
    </source>
</evidence>
<evidence type="ECO:0000256" key="5">
    <source>
        <dbReference type="ARBA" id="ARBA00022598"/>
    </source>
</evidence>
<dbReference type="EC" id="6.3.2.8" evidence="3 14"/>
<dbReference type="SUPFAM" id="SSF53244">
    <property type="entry name" value="MurD-like peptide ligases, peptide-binding domain"/>
    <property type="match status" value="1"/>
</dbReference>
<dbReference type="GO" id="GO:0005737">
    <property type="term" value="C:cytoplasm"/>
    <property type="evidence" value="ECO:0007669"/>
    <property type="project" value="UniProtKB-SubCell"/>
</dbReference>
<evidence type="ECO:0000256" key="2">
    <source>
        <dbReference type="ARBA" id="ARBA00004752"/>
    </source>
</evidence>